<comment type="caution">
    <text evidence="6">The sequence shown here is derived from an EMBL/GenBank/DDBJ whole genome shotgun (WGS) entry which is preliminary data.</text>
</comment>
<dbReference type="Pfam" id="PF00440">
    <property type="entry name" value="TetR_N"/>
    <property type="match status" value="1"/>
</dbReference>
<dbReference type="InterPro" id="IPR001647">
    <property type="entry name" value="HTH_TetR"/>
</dbReference>
<feature type="DNA-binding region" description="H-T-H motif" evidence="4">
    <location>
        <begin position="29"/>
        <end position="48"/>
    </location>
</feature>
<dbReference type="InterPro" id="IPR009057">
    <property type="entry name" value="Homeodomain-like_sf"/>
</dbReference>
<keyword evidence="3" id="KW-0804">Transcription</keyword>
<evidence type="ECO:0000256" key="3">
    <source>
        <dbReference type="ARBA" id="ARBA00023163"/>
    </source>
</evidence>
<name>G7H1R4_9ACTN</name>
<dbReference type="PANTHER" id="PTHR47506">
    <property type="entry name" value="TRANSCRIPTIONAL REGULATORY PROTEIN"/>
    <property type="match status" value="1"/>
</dbReference>
<keyword evidence="7" id="KW-1185">Reference proteome</keyword>
<dbReference type="Gene3D" id="1.10.357.10">
    <property type="entry name" value="Tetracycline Repressor, domain 2"/>
    <property type="match status" value="1"/>
</dbReference>
<proteinExistence type="predicted"/>
<dbReference type="STRING" id="1073574.GOARA_047_00240"/>
<evidence type="ECO:0000256" key="4">
    <source>
        <dbReference type="PROSITE-ProRule" id="PRU00335"/>
    </source>
</evidence>
<sequence length="187" mass="19986">MARPAEPGRNALLEAGVDVAAERGLVGLSVNAVVDAAGMAKGSFYHHFANRREYLVALHRAYHDELNAEVNAAIGGMDPGPERLRTGIETFLDACRRTKATKALLAQSRTAADLLPEVVRRNADAADLMRPDIALIGWSDPKAVAAMTVAMVAETALTELYDDEKRSDLRAAIYAMLTAGPVDGSVK</sequence>
<reference evidence="6 7" key="1">
    <citation type="submission" date="2011-11" db="EMBL/GenBank/DDBJ databases">
        <title>Whole genome shotgun sequence of Gordonia araii NBRC 100433.</title>
        <authorList>
            <person name="Yoshida Y."/>
            <person name="Hosoyama A."/>
            <person name="Tsuchikane K."/>
            <person name="Katsumata H."/>
            <person name="Yamazaki S."/>
            <person name="Fujita N."/>
        </authorList>
    </citation>
    <scope>NUCLEOTIDE SEQUENCE [LARGE SCALE GENOMIC DNA]</scope>
    <source>
        <strain evidence="6 7">NBRC 100433</strain>
    </source>
</reference>
<dbReference type="AlphaFoldDB" id="G7H1R4"/>
<dbReference type="PANTHER" id="PTHR47506:SF6">
    <property type="entry name" value="HTH-TYPE TRANSCRIPTIONAL REPRESSOR NEMR"/>
    <property type="match status" value="1"/>
</dbReference>
<dbReference type="PRINTS" id="PR00455">
    <property type="entry name" value="HTHTETR"/>
</dbReference>
<organism evidence="6 7">
    <name type="scientific">Gordonia araii NBRC 100433</name>
    <dbReference type="NCBI Taxonomy" id="1073574"/>
    <lineage>
        <taxon>Bacteria</taxon>
        <taxon>Bacillati</taxon>
        <taxon>Actinomycetota</taxon>
        <taxon>Actinomycetes</taxon>
        <taxon>Mycobacteriales</taxon>
        <taxon>Gordoniaceae</taxon>
        <taxon>Gordonia</taxon>
    </lineage>
</organism>
<dbReference type="RefSeq" id="WP_007321864.1">
    <property type="nucleotide sequence ID" value="NZ_BAEE01000047.1"/>
</dbReference>
<dbReference type="PROSITE" id="PS50977">
    <property type="entry name" value="HTH_TETR_2"/>
    <property type="match status" value="1"/>
</dbReference>
<feature type="domain" description="HTH tetR-type" evidence="5">
    <location>
        <begin position="6"/>
        <end position="66"/>
    </location>
</feature>
<dbReference type="EMBL" id="BAEE01000047">
    <property type="protein sequence ID" value="GAB09789.1"/>
    <property type="molecule type" value="Genomic_DNA"/>
</dbReference>
<evidence type="ECO:0000256" key="2">
    <source>
        <dbReference type="ARBA" id="ARBA00023125"/>
    </source>
</evidence>
<evidence type="ECO:0000313" key="6">
    <source>
        <dbReference type="EMBL" id="GAB09789.1"/>
    </source>
</evidence>
<evidence type="ECO:0000256" key="1">
    <source>
        <dbReference type="ARBA" id="ARBA00023015"/>
    </source>
</evidence>
<evidence type="ECO:0000259" key="5">
    <source>
        <dbReference type="PROSITE" id="PS50977"/>
    </source>
</evidence>
<dbReference type="SUPFAM" id="SSF46689">
    <property type="entry name" value="Homeodomain-like"/>
    <property type="match status" value="1"/>
</dbReference>
<evidence type="ECO:0000313" key="7">
    <source>
        <dbReference type="Proteomes" id="UP000035088"/>
    </source>
</evidence>
<protein>
    <submittedName>
        <fullName evidence="6">TetR family transcriptional regulator</fullName>
    </submittedName>
</protein>
<accession>G7H1R4</accession>
<dbReference type="GO" id="GO:0003677">
    <property type="term" value="F:DNA binding"/>
    <property type="evidence" value="ECO:0007669"/>
    <property type="project" value="UniProtKB-UniRule"/>
</dbReference>
<keyword evidence="2 4" id="KW-0238">DNA-binding</keyword>
<keyword evidence="1" id="KW-0805">Transcription regulation</keyword>
<dbReference type="Proteomes" id="UP000035088">
    <property type="component" value="Unassembled WGS sequence"/>
</dbReference>
<dbReference type="OrthoDB" id="3766519at2"/>
<gene>
    <name evidence="6" type="ORF">GOARA_047_00240</name>
</gene>